<keyword evidence="2" id="KW-0808">Transferase</keyword>
<keyword evidence="2" id="KW-0547">Nucleotide-binding</keyword>
<proteinExistence type="predicted"/>
<dbReference type="RefSeq" id="WP_310771593.1">
    <property type="nucleotide sequence ID" value="NZ_CP134050.1"/>
</dbReference>
<dbReference type="GO" id="GO:0004673">
    <property type="term" value="F:protein histidine kinase activity"/>
    <property type="evidence" value="ECO:0007669"/>
    <property type="project" value="UniProtKB-EC"/>
</dbReference>
<dbReference type="InterPro" id="IPR003594">
    <property type="entry name" value="HATPase_dom"/>
</dbReference>
<accession>A0ABY9TB61</accession>
<dbReference type="Pfam" id="PF13581">
    <property type="entry name" value="HATPase_c_2"/>
    <property type="match status" value="1"/>
</dbReference>
<dbReference type="GO" id="GO:0005524">
    <property type="term" value="F:ATP binding"/>
    <property type="evidence" value="ECO:0007669"/>
    <property type="project" value="UniProtKB-KW"/>
</dbReference>
<protein>
    <submittedName>
        <fullName evidence="2">ATP-binding protein</fullName>
        <ecNumber evidence="2">2.7.13.3</ecNumber>
    </submittedName>
</protein>
<evidence type="ECO:0000259" key="1">
    <source>
        <dbReference type="Pfam" id="PF13581"/>
    </source>
</evidence>
<dbReference type="EMBL" id="CP134050">
    <property type="protein sequence ID" value="WNC16694.1"/>
    <property type="molecule type" value="Genomic_DNA"/>
</dbReference>
<name>A0ABY9TB61_BREBE</name>
<gene>
    <name evidence="2" type="ORF">RGB73_10355</name>
</gene>
<keyword evidence="3" id="KW-1185">Reference proteome</keyword>
<organism evidence="2 3">
    <name type="scientific">Brevibacillus brevis</name>
    <name type="common">Bacillus brevis</name>
    <dbReference type="NCBI Taxonomy" id="1393"/>
    <lineage>
        <taxon>Bacteria</taxon>
        <taxon>Bacillati</taxon>
        <taxon>Bacillota</taxon>
        <taxon>Bacilli</taxon>
        <taxon>Bacillales</taxon>
        <taxon>Paenibacillaceae</taxon>
        <taxon>Brevibacillus</taxon>
    </lineage>
</organism>
<dbReference type="InterPro" id="IPR036890">
    <property type="entry name" value="HATPase_C_sf"/>
</dbReference>
<dbReference type="EC" id="2.7.13.3" evidence="2"/>
<evidence type="ECO:0000313" key="3">
    <source>
        <dbReference type="Proteomes" id="UP001256827"/>
    </source>
</evidence>
<feature type="domain" description="Histidine kinase/HSP90-like ATPase" evidence="1">
    <location>
        <begin position="289"/>
        <end position="406"/>
    </location>
</feature>
<sequence length="416" mass="46913">MVLCEGCPDDPSCRNCLDELRSGGSAQKVLPPRPVRITDLSTSEECQAQLITVSRTAIGLISREKVLEGRLEVELAGDFRIIGSALRGICGVPYYVIDIEKVLRREQVLKRLLLEEFHNWHMSGELDPTELLADVKARDDERGRLIKQELQKLSILRQIGTIFLYLFDEGKLRPLGDARADREIEREMSRLVRNAADNGASLREQLVSRDGRKVFEMYASALPDQTCGIALIDVTEAVAEERKRQKREWEIYRDILGVVTQGKLMLLSDEELFFLLRNGRKSFAMDLRAPENLAELRRACKRALEPLGMSDKRILQYLVAVNEAASNTLKHGDGGTITLYVLPEQRMCRAVIHDQGQGILLEDLPRATLLQGYSTRDSLGVGFHVMLQYCDRLYLASSLAGTKLILECIAADESRR</sequence>
<evidence type="ECO:0000313" key="2">
    <source>
        <dbReference type="EMBL" id="WNC16694.1"/>
    </source>
</evidence>
<dbReference type="SUPFAM" id="SSF55874">
    <property type="entry name" value="ATPase domain of HSP90 chaperone/DNA topoisomerase II/histidine kinase"/>
    <property type="match status" value="1"/>
</dbReference>
<dbReference type="Proteomes" id="UP001256827">
    <property type="component" value="Chromosome"/>
</dbReference>
<reference evidence="2 3" key="1">
    <citation type="submission" date="2023-09" db="EMBL/GenBank/DDBJ databases">
        <title>Complete Genome and Methylome dissection of Bacillus brevis NEB573 original source of BbsI restriction endonuclease.</title>
        <authorList>
            <person name="Fomenkov A."/>
            <person name="Roberts R.D."/>
        </authorList>
    </citation>
    <scope>NUCLEOTIDE SEQUENCE [LARGE SCALE GENOMIC DNA]</scope>
    <source>
        <strain evidence="2 3">NEB573</strain>
    </source>
</reference>
<keyword evidence="2" id="KW-0067">ATP-binding</keyword>
<dbReference type="Gene3D" id="3.30.565.10">
    <property type="entry name" value="Histidine kinase-like ATPase, C-terminal domain"/>
    <property type="match status" value="1"/>
</dbReference>